<dbReference type="SUPFAM" id="SSF103473">
    <property type="entry name" value="MFS general substrate transporter"/>
    <property type="match status" value="1"/>
</dbReference>
<feature type="transmembrane region" description="Helical" evidence="8">
    <location>
        <begin position="225"/>
        <end position="246"/>
    </location>
</feature>
<evidence type="ECO:0000256" key="6">
    <source>
        <dbReference type="ARBA" id="ARBA00022989"/>
    </source>
</evidence>
<evidence type="ECO:0000256" key="5">
    <source>
        <dbReference type="ARBA" id="ARBA00022692"/>
    </source>
</evidence>
<evidence type="ECO:0000256" key="4">
    <source>
        <dbReference type="ARBA" id="ARBA00022475"/>
    </source>
</evidence>
<keyword evidence="6 8" id="KW-1133">Transmembrane helix</keyword>
<dbReference type="GO" id="GO:0005886">
    <property type="term" value="C:plasma membrane"/>
    <property type="evidence" value="ECO:0007669"/>
    <property type="project" value="UniProtKB-SubCell"/>
</dbReference>
<dbReference type="Pfam" id="PF07690">
    <property type="entry name" value="MFS_1"/>
    <property type="match status" value="1"/>
</dbReference>
<comment type="similarity">
    <text evidence="2">Belongs to the major facilitator superfamily. EmrB family.</text>
</comment>
<dbReference type="NCBIfam" id="TIGR00711">
    <property type="entry name" value="efflux_EmrB"/>
    <property type="match status" value="1"/>
</dbReference>
<evidence type="ECO:0000313" key="10">
    <source>
        <dbReference type="EMBL" id="PJZ16734.1"/>
    </source>
</evidence>
<keyword evidence="5 8" id="KW-0812">Transmembrane</keyword>
<feature type="transmembrane region" description="Helical" evidence="8">
    <location>
        <begin position="140"/>
        <end position="163"/>
    </location>
</feature>
<dbReference type="InterPro" id="IPR004638">
    <property type="entry name" value="EmrB-like"/>
</dbReference>
<dbReference type="PRINTS" id="PR01036">
    <property type="entry name" value="TCRTETB"/>
</dbReference>
<evidence type="ECO:0000256" key="7">
    <source>
        <dbReference type="ARBA" id="ARBA00023136"/>
    </source>
</evidence>
<comment type="subcellular location">
    <subcellularLocation>
        <location evidence="1">Cell membrane</location>
        <topology evidence="1">Multi-pass membrane protein</topology>
    </subcellularLocation>
</comment>
<proteinExistence type="inferred from homology"/>
<gene>
    <name evidence="10" type="ORF">BHU41_08590</name>
</gene>
<dbReference type="EMBL" id="MKXG01000126">
    <property type="protein sequence ID" value="PJZ16734.1"/>
    <property type="molecule type" value="Genomic_DNA"/>
</dbReference>
<feature type="domain" description="Major facilitator superfamily (MFS) profile" evidence="9">
    <location>
        <begin position="11"/>
        <end position="460"/>
    </location>
</feature>
<feature type="transmembrane region" description="Helical" evidence="8">
    <location>
        <begin position="357"/>
        <end position="374"/>
    </location>
</feature>
<feature type="transmembrane region" description="Helical" evidence="8">
    <location>
        <begin position="110"/>
        <end position="128"/>
    </location>
</feature>
<dbReference type="PANTHER" id="PTHR42718">
    <property type="entry name" value="MAJOR FACILITATOR SUPERFAMILY MULTIDRUG TRANSPORTER MFSC"/>
    <property type="match status" value="1"/>
</dbReference>
<comment type="caution">
    <text evidence="10">The sequence shown here is derived from an EMBL/GenBank/DDBJ whole genome shotgun (WGS) entry which is preliminary data.</text>
</comment>
<organism evidence="10 11">
    <name type="scientific">Lactobacillus crispatus</name>
    <dbReference type="NCBI Taxonomy" id="47770"/>
    <lineage>
        <taxon>Bacteria</taxon>
        <taxon>Bacillati</taxon>
        <taxon>Bacillota</taxon>
        <taxon>Bacilli</taxon>
        <taxon>Lactobacillales</taxon>
        <taxon>Lactobacillaceae</taxon>
        <taxon>Lactobacillus</taxon>
    </lineage>
</organism>
<evidence type="ECO:0000256" key="2">
    <source>
        <dbReference type="ARBA" id="ARBA00008537"/>
    </source>
</evidence>
<feature type="transmembrane region" description="Helical" evidence="8">
    <location>
        <begin position="81"/>
        <end position="104"/>
    </location>
</feature>
<accession>A0A2M9WMU0</accession>
<feature type="transmembrane region" description="Helical" evidence="8">
    <location>
        <begin position="333"/>
        <end position="351"/>
    </location>
</feature>
<feature type="transmembrane region" description="Helical" evidence="8">
    <location>
        <begin position="200"/>
        <end position="219"/>
    </location>
</feature>
<feature type="transmembrane region" description="Helical" evidence="8">
    <location>
        <begin position="169"/>
        <end position="188"/>
    </location>
</feature>
<evidence type="ECO:0000256" key="1">
    <source>
        <dbReference type="ARBA" id="ARBA00004651"/>
    </source>
</evidence>
<dbReference type="Proteomes" id="UP000231914">
    <property type="component" value="Unassembled WGS sequence"/>
</dbReference>
<name>A0A2M9WMU0_9LACO</name>
<sequence>MEPNNERISSKVFAAVIATGLMSFSGVLVETSMNIAFPTLMRDFNVSTNVVQWMTSIYLLAVSIIVPISAALKSSYKTKSLFLTANFLFLLGLIVYATAPIFSVLLLGRVIQGIGTGITLPLMFNIILEQVPKGKVGTMMGVGSMITGIAPALGPTFGGIVLQELNWRWVFWFLIPLIIISLLLGIWGIEQKSAVKKVKIDRLSFIMIAIFFIGMLVGFSNLGTGQLGATAIPILIALLALALLIWRSNRIKVPILDLKLFKNHSFTGHIIGFFCIQLISLGNAFLLPNFIQLVNHNTAFLAGLIVLPAGVAGAIMGPIGGRLLDNYGARKPILFGVSLTLLETLFFAVLPNQMNNIFILIVYIIYMAGMGMILGDVMTDTLAVIDESKTTQGNAILNTAQQFAGAVGTSITSAIVASSQKGTKSADLTRIGTQHAYIFLLCLVILIMALFIKYVGRRTATK</sequence>
<reference evidence="10 11" key="1">
    <citation type="submission" date="2016-10" db="EMBL/GenBank/DDBJ databases">
        <title>WGS of isloates from the oral cavity of healthy individuals.</title>
        <authorList>
            <person name="Sharma S."/>
            <person name="Pal V.K."/>
            <person name="Patil P.B."/>
            <person name="Korpole S."/>
            <person name="Grover V."/>
        </authorList>
    </citation>
    <scope>NUCLEOTIDE SEQUENCE [LARGE SCALE GENOMIC DNA]</scope>
    <source>
        <strain evidence="10 11">DISK12</strain>
    </source>
</reference>
<dbReference type="AlphaFoldDB" id="A0A2M9WMU0"/>
<evidence type="ECO:0000256" key="3">
    <source>
        <dbReference type="ARBA" id="ARBA00022448"/>
    </source>
</evidence>
<feature type="transmembrane region" description="Helical" evidence="8">
    <location>
        <begin position="12"/>
        <end position="30"/>
    </location>
</feature>
<dbReference type="InterPro" id="IPR036259">
    <property type="entry name" value="MFS_trans_sf"/>
</dbReference>
<feature type="transmembrane region" description="Helical" evidence="8">
    <location>
        <begin position="50"/>
        <end position="72"/>
    </location>
</feature>
<feature type="transmembrane region" description="Helical" evidence="8">
    <location>
        <begin position="436"/>
        <end position="456"/>
    </location>
</feature>
<dbReference type="GO" id="GO:0022857">
    <property type="term" value="F:transmembrane transporter activity"/>
    <property type="evidence" value="ECO:0007669"/>
    <property type="project" value="InterPro"/>
</dbReference>
<keyword evidence="3" id="KW-0813">Transport</keyword>
<keyword evidence="7 8" id="KW-0472">Membrane</keyword>
<dbReference type="InterPro" id="IPR011701">
    <property type="entry name" value="MFS"/>
</dbReference>
<dbReference type="InterPro" id="IPR020846">
    <property type="entry name" value="MFS_dom"/>
</dbReference>
<evidence type="ECO:0000256" key="8">
    <source>
        <dbReference type="SAM" id="Phobius"/>
    </source>
</evidence>
<evidence type="ECO:0000259" key="9">
    <source>
        <dbReference type="PROSITE" id="PS50850"/>
    </source>
</evidence>
<keyword evidence="4" id="KW-1003">Cell membrane</keyword>
<dbReference type="Gene3D" id="1.20.1250.20">
    <property type="entry name" value="MFS general substrate transporter like domains"/>
    <property type="match status" value="2"/>
</dbReference>
<dbReference type="PROSITE" id="PS50850">
    <property type="entry name" value="MFS"/>
    <property type="match status" value="1"/>
</dbReference>
<evidence type="ECO:0000313" key="11">
    <source>
        <dbReference type="Proteomes" id="UP000231914"/>
    </source>
</evidence>
<feature type="transmembrane region" description="Helical" evidence="8">
    <location>
        <begin position="299"/>
        <end position="321"/>
    </location>
</feature>
<dbReference type="PANTHER" id="PTHR42718:SF9">
    <property type="entry name" value="MAJOR FACILITATOR SUPERFAMILY MULTIDRUG TRANSPORTER MFSC"/>
    <property type="match status" value="1"/>
</dbReference>
<feature type="transmembrane region" description="Helical" evidence="8">
    <location>
        <begin position="395"/>
        <end position="416"/>
    </location>
</feature>
<dbReference type="RefSeq" id="WP_100732849.1">
    <property type="nucleotide sequence ID" value="NZ_MKXG01000126.1"/>
</dbReference>
<protein>
    <submittedName>
        <fullName evidence="10">MFS transporter</fullName>
    </submittedName>
</protein>
<feature type="transmembrane region" description="Helical" evidence="8">
    <location>
        <begin position="266"/>
        <end position="287"/>
    </location>
</feature>